<comment type="caution">
    <text evidence="12">The sequence shown here is derived from an EMBL/GenBank/DDBJ whole genome shotgun (WGS) entry which is preliminary data.</text>
</comment>
<dbReference type="InterPro" id="IPR016055">
    <property type="entry name" value="A-D-PHexomutase_a/b/a-I/II/III"/>
</dbReference>
<dbReference type="InterPro" id="IPR036900">
    <property type="entry name" value="A-D-PHexomutase_C_sf"/>
</dbReference>
<evidence type="ECO:0000256" key="8">
    <source>
        <dbReference type="SAM" id="MobiDB-lite"/>
    </source>
</evidence>
<evidence type="ECO:0000256" key="2">
    <source>
        <dbReference type="ARBA" id="ARBA00010231"/>
    </source>
</evidence>
<dbReference type="PANTHER" id="PTHR45745">
    <property type="entry name" value="PHOSPHOMANNOMUTASE 45A"/>
    <property type="match status" value="1"/>
</dbReference>
<dbReference type="GO" id="GO:0006166">
    <property type="term" value="P:purine ribonucleoside salvage"/>
    <property type="evidence" value="ECO:0007669"/>
    <property type="project" value="TreeGrafter"/>
</dbReference>
<proteinExistence type="inferred from homology"/>
<evidence type="ECO:0000259" key="9">
    <source>
        <dbReference type="Pfam" id="PF02878"/>
    </source>
</evidence>
<dbReference type="CDD" id="cd05799">
    <property type="entry name" value="PGM2"/>
    <property type="match status" value="1"/>
</dbReference>
<name>A0A2N1PR32_9BACT</name>
<dbReference type="SUPFAM" id="SSF53738">
    <property type="entry name" value="Phosphoglucomutase, first 3 domains"/>
    <property type="match status" value="3"/>
</dbReference>
<feature type="domain" description="Alpha-D-phosphohexomutase alpha/beta/alpha" evidence="9">
    <location>
        <begin position="31"/>
        <end position="169"/>
    </location>
</feature>
<dbReference type="Pfam" id="PF02880">
    <property type="entry name" value="PGM_PMM_III"/>
    <property type="match status" value="1"/>
</dbReference>
<dbReference type="InterPro" id="IPR005846">
    <property type="entry name" value="A-D-PHexomutase_a/b/a-III"/>
</dbReference>
<dbReference type="SUPFAM" id="SSF55957">
    <property type="entry name" value="Phosphoglucomutase, C-terminal domain"/>
    <property type="match status" value="1"/>
</dbReference>
<dbReference type="GO" id="GO:0005975">
    <property type="term" value="P:carbohydrate metabolic process"/>
    <property type="evidence" value="ECO:0007669"/>
    <property type="project" value="InterPro"/>
</dbReference>
<dbReference type="PROSITE" id="PS00710">
    <property type="entry name" value="PGM_PMM"/>
    <property type="match status" value="1"/>
</dbReference>
<evidence type="ECO:0000256" key="1">
    <source>
        <dbReference type="ARBA" id="ARBA00001946"/>
    </source>
</evidence>
<dbReference type="Pfam" id="PF02878">
    <property type="entry name" value="PGM_PMM_I"/>
    <property type="match status" value="1"/>
</dbReference>
<keyword evidence="5 7" id="KW-0460">Magnesium</keyword>
<comment type="cofactor">
    <cofactor evidence="1">
        <name>Mg(2+)</name>
        <dbReference type="ChEBI" id="CHEBI:18420"/>
    </cofactor>
</comment>
<evidence type="ECO:0000259" key="10">
    <source>
        <dbReference type="Pfam" id="PF02879"/>
    </source>
</evidence>
<evidence type="ECO:0000256" key="7">
    <source>
        <dbReference type="RuleBase" id="RU004326"/>
    </source>
</evidence>
<dbReference type="Proteomes" id="UP000233256">
    <property type="component" value="Unassembled WGS sequence"/>
</dbReference>
<feature type="domain" description="Alpha-D-phosphohexomutase alpha/beta/alpha" evidence="10">
    <location>
        <begin position="201"/>
        <end position="311"/>
    </location>
</feature>
<dbReference type="InterPro" id="IPR016066">
    <property type="entry name" value="A-D-PHexomutase_CS"/>
</dbReference>
<evidence type="ECO:0000313" key="12">
    <source>
        <dbReference type="EMBL" id="PKK90796.1"/>
    </source>
</evidence>
<evidence type="ECO:0000256" key="5">
    <source>
        <dbReference type="ARBA" id="ARBA00022842"/>
    </source>
</evidence>
<evidence type="ECO:0000259" key="11">
    <source>
        <dbReference type="Pfam" id="PF02880"/>
    </source>
</evidence>
<dbReference type="EMBL" id="PGXC01000004">
    <property type="protein sequence ID" value="PKK90796.1"/>
    <property type="molecule type" value="Genomic_DNA"/>
</dbReference>
<organism evidence="12 13">
    <name type="scientific">Candidatus Wallbacteria bacterium HGW-Wallbacteria-1</name>
    <dbReference type="NCBI Taxonomy" id="2013854"/>
    <lineage>
        <taxon>Bacteria</taxon>
        <taxon>Candidatus Walliibacteriota</taxon>
    </lineage>
</organism>
<dbReference type="AlphaFoldDB" id="A0A2N1PR32"/>
<dbReference type="Pfam" id="PF02879">
    <property type="entry name" value="PGM_PMM_II"/>
    <property type="match status" value="1"/>
</dbReference>
<evidence type="ECO:0000256" key="4">
    <source>
        <dbReference type="ARBA" id="ARBA00022723"/>
    </source>
</evidence>
<protein>
    <recommendedName>
        <fullName evidence="14">Phosphoglucomutase</fullName>
    </recommendedName>
</protein>
<evidence type="ECO:0008006" key="14">
    <source>
        <dbReference type="Google" id="ProtNLM"/>
    </source>
</evidence>
<dbReference type="PANTHER" id="PTHR45745:SF1">
    <property type="entry name" value="PHOSPHOGLUCOMUTASE 2B-RELATED"/>
    <property type="match status" value="1"/>
</dbReference>
<keyword evidence="3" id="KW-0597">Phosphoprotein</keyword>
<feature type="compositionally biased region" description="Polar residues" evidence="8">
    <location>
        <begin position="8"/>
        <end position="20"/>
    </location>
</feature>
<dbReference type="Gene3D" id="3.40.120.10">
    <property type="entry name" value="Alpha-D-Glucose-1,6-Bisphosphate, subunit A, domain 3"/>
    <property type="match status" value="3"/>
</dbReference>
<keyword evidence="4 7" id="KW-0479">Metal-binding</keyword>
<dbReference type="GO" id="GO:0008973">
    <property type="term" value="F:phosphopentomutase activity"/>
    <property type="evidence" value="ECO:0007669"/>
    <property type="project" value="TreeGrafter"/>
</dbReference>
<comment type="similarity">
    <text evidence="2 7">Belongs to the phosphohexose mutase family.</text>
</comment>
<dbReference type="GO" id="GO:0000287">
    <property type="term" value="F:magnesium ion binding"/>
    <property type="evidence" value="ECO:0007669"/>
    <property type="project" value="InterPro"/>
</dbReference>
<sequence>MKDVCAETSANIDGPGSSTPCREERDHFSNLKFGTGGVRGIFGQGPDRINSGTARMVAFGLADYLDSIIAESPDLKRCIPVAYDTRKTSPLLAVAVIDALRSRGFEALTFSHPVPTPALSFAVRRLQAVAGIVITASHNPPWYNGIKVYWRDGGQLVPPHDKRIMEAINGLPSMAHDDCSSLSFSGVFNGESLLDSNVFDDYLSALVTSIPGFPCCRSKPLEGVRIAYSPLQGAGIYSVQTVLEYLGATLFIPAEQSVSDGLFSSTPSPNPEDAAAMERVLELARENGCSVAMASDPDCDRLGVVFLDSRGEFHATGHDLAVLLLDMLLAINPDEREKAFVVTSIVTTDLFPRIAESAGISCRRILTGFKYIGQAIAQSEALGKVRFLFGAEESLGYLAGCEIRDKDGTQASVLTAFLILHLAEKGFTPRERLEELHRKFGRHREKLVNFSTPAEIYSGSSEKAETPVNRAMTALLNGTMAGAEMVVGFSNGHLAPCQRVVDFRNCREWGPSLSVRPVETGFPAASMVMLEGAGWKMYLRPSGTEPKVKAYLMSFPAFPEEEWAIIDSRTDHLHRCLEKFIYSFD</sequence>
<gene>
    <name evidence="12" type="ORF">CVV64_07920</name>
</gene>
<accession>A0A2N1PR32</accession>
<evidence type="ECO:0000256" key="3">
    <source>
        <dbReference type="ARBA" id="ARBA00022553"/>
    </source>
</evidence>
<evidence type="ECO:0000256" key="6">
    <source>
        <dbReference type="ARBA" id="ARBA00023235"/>
    </source>
</evidence>
<feature type="region of interest" description="Disordered" evidence="8">
    <location>
        <begin position="1"/>
        <end position="23"/>
    </location>
</feature>
<feature type="domain" description="Alpha-D-phosphohexomutase alpha/beta/alpha" evidence="11">
    <location>
        <begin position="317"/>
        <end position="436"/>
    </location>
</feature>
<reference evidence="12 13" key="1">
    <citation type="journal article" date="2017" name="ISME J.">
        <title>Potential for microbial H2 and metal transformations associated with novel bacteria and archaea in deep terrestrial subsurface sediments.</title>
        <authorList>
            <person name="Hernsdorf A.W."/>
            <person name="Amano Y."/>
            <person name="Miyakawa K."/>
            <person name="Ise K."/>
            <person name="Suzuki Y."/>
            <person name="Anantharaman K."/>
            <person name="Probst A."/>
            <person name="Burstein D."/>
            <person name="Thomas B.C."/>
            <person name="Banfield J.F."/>
        </authorList>
    </citation>
    <scope>NUCLEOTIDE SEQUENCE [LARGE SCALE GENOMIC DNA]</scope>
    <source>
        <strain evidence="12">HGW-Wallbacteria-1</strain>
    </source>
</reference>
<dbReference type="InterPro" id="IPR005845">
    <property type="entry name" value="A-D-PHexomutase_a/b/a-II"/>
</dbReference>
<dbReference type="InterPro" id="IPR005844">
    <property type="entry name" value="A-D-PHexomutase_a/b/a-I"/>
</dbReference>
<keyword evidence="6" id="KW-0413">Isomerase</keyword>
<evidence type="ECO:0000313" key="13">
    <source>
        <dbReference type="Proteomes" id="UP000233256"/>
    </source>
</evidence>